<sequence length="389" mass="42100">MLGRGVPTPAAPSDAARALLWTAAVERRQGSRAARLRALVGARSRSYRDHGRVVAAHPLPPERVDLARRLLVDRWSGQSLLDDPVTGSETARSRADVVLLGARRSSAQFRFRSFYLHPEPGQATTLVAQQRREPGQESPLLNGARVQRRARGRIPFVVPRVLAAGTVAEGLGEGVTADWALEELVDATVVPARENEQVVAEVLELLGEGWSRLGTRHVPLRASQRAAALAGFAGLSSDTSGQVWPEELDRTHLAARVRRVLADPRPMTMGLSHGDPGVGNLLRTGDGRLVLLDWEFAGHRHLTHDVAKVLRSSPDPVASTVRTTAPPGLTAAMAAAGALPWNAQVAVSLLVFLAYWRDRHERAVARGLGERSARGLRTMVQMVDVLLDV</sequence>
<gene>
    <name evidence="2" type="ORF">GC722_17275</name>
</gene>
<comment type="caution">
    <text evidence="2">The sequence shown here is derived from an EMBL/GenBank/DDBJ whole genome shotgun (WGS) entry which is preliminary data.</text>
</comment>
<dbReference type="AlphaFoldDB" id="A0A6A9V2J6"/>
<protein>
    <submittedName>
        <fullName evidence="2">Phosphotransferase</fullName>
    </submittedName>
</protein>
<dbReference type="InterPro" id="IPR002575">
    <property type="entry name" value="Aminoglycoside_PTrfase"/>
</dbReference>
<feature type="domain" description="Aminoglycoside phosphotransferase" evidence="1">
    <location>
        <begin position="106"/>
        <end position="316"/>
    </location>
</feature>
<dbReference type="EMBL" id="WPCU01000010">
    <property type="protein sequence ID" value="MVA77751.1"/>
    <property type="molecule type" value="Genomic_DNA"/>
</dbReference>
<keyword evidence="2" id="KW-0808">Transferase</keyword>
<evidence type="ECO:0000259" key="1">
    <source>
        <dbReference type="Pfam" id="PF01636"/>
    </source>
</evidence>
<dbReference type="InterPro" id="IPR011009">
    <property type="entry name" value="Kinase-like_dom_sf"/>
</dbReference>
<evidence type="ECO:0000313" key="3">
    <source>
        <dbReference type="Proteomes" id="UP000435304"/>
    </source>
</evidence>
<evidence type="ECO:0000313" key="2">
    <source>
        <dbReference type="EMBL" id="MVA77751.1"/>
    </source>
</evidence>
<organism evidence="2 3">
    <name type="scientific">Auraticoccus cholistanensis</name>
    <dbReference type="NCBI Taxonomy" id="2656650"/>
    <lineage>
        <taxon>Bacteria</taxon>
        <taxon>Bacillati</taxon>
        <taxon>Actinomycetota</taxon>
        <taxon>Actinomycetes</taxon>
        <taxon>Propionibacteriales</taxon>
        <taxon>Propionibacteriaceae</taxon>
        <taxon>Auraticoccus</taxon>
    </lineage>
</organism>
<dbReference type="Gene3D" id="3.90.1200.10">
    <property type="match status" value="1"/>
</dbReference>
<accession>A0A6A9V2J6</accession>
<proteinExistence type="predicted"/>
<reference evidence="2 3" key="1">
    <citation type="submission" date="2019-12" db="EMBL/GenBank/DDBJ databases">
        <title>Auraticoccus cholistani sp. nov., an actinomycete isolated from soil of Cholistan desert.</title>
        <authorList>
            <person name="Cheema M.T."/>
        </authorList>
    </citation>
    <scope>NUCLEOTIDE SEQUENCE [LARGE SCALE GENOMIC DNA]</scope>
    <source>
        <strain evidence="2 3">F435</strain>
    </source>
</reference>
<dbReference type="Pfam" id="PF01636">
    <property type="entry name" value="APH"/>
    <property type="match status" value="1"/>
</dbReference>
<name>A0A6A9V2J6_9ACTN</name>
<dbReference type="Proteomes" id="UP000435304">
    <property type="component" value="Unassembled WGS sequence"/>
</dbReference>
<dbReference type="GO" id="GO:0016740">
    <property type="term" value="F:transferase activity"/>
    <property type="evidence" value="ECO:0007669"/>
    <property type="project" value="UniProtKB-KW"/>
</dbReference>
<keyword evidence="3" id="KW-1185">Reference proteome</keyword>
<dbReference type="SUPFAM" id="SSF56112">
    <property type="entry name" value="Protein kinase-like (PK-like)"/>
    <property type="match status" value="1"/>
</dbReference>